<reference evidence="1 2" key="1">
    <citation type="submission" date="2019-08" db="EMBL/GenBank/DDBJ databases">
        <title>In-depth cultivation of the pig gut microbiome towards novel bacterial diversity and tailored functional studies.</title>
        <authorList>
            <person name="Wylensek D."/>
            <person name="Hitch T.C.A."/>
            <person name="Clavel T."/>
        </authorList>
    </citation>
    <scope>NUCLEOTIDE SEQUENCE [LARGE SCALE GENOMIC DNA]</scope>
    <source>
        <strain evidence="1 2">WCA-693-APC-5D-A</strain>
    </source>
</reference>
<dbReference type="Proteomes" id="UP000433181">
    <property type="component" value="Unassembled WGS sequence"/>
</dbReference>
<evidence type="ECO:0000313" key="2">
    <source>
        <dbReference type="Proteomes" id="UP000433181"/>
    </source>
</evidence>
<accession>A0A6I2ULR6</accession>
<comment type="caution">
    <text evidence="1">The sequence shown here is derived from an EMBL/GenBank/DDBJ whole genome shotgun (WGS) entry which is preliminary data.</text>
</comment>
<dbReference type="RefSeq" id="WP_154408095.1">
    <property type="nucleotide sequence ID" value="NZ_VUNR01000041.1"/>
</dbReference>
<dbReference type="GeneID" id="96779890"/>
<keyword evidence="2" id="KW-1185">Reference proteome</keyword>
<gene>
    <name evidence="1" type="ORF">FYJ84_13230</name>
</gene>
<dbReference type="EMBL" id="VUNR01000041">
    <property type="protein sequence ID" value="MSU09932.1"/>
    <property type="molecule type" value="Genomic_DNA"/>
</dbReference>
<dbReference type="AlphaFoldDB" id="A0A6I2ULR6"/>
<organism evidence="1 2">
    <name type="scientific">Anaerovibrio slackiae</name>
    <dbReference type="NCBI Taxonomy" id="2652309"/>
    <lineage>
        <taxon>Bacteria</taxon>
        <taxon>Bacillati</taxon>
        <taxon>Bacillota</taxon>
        <taxon>Negativicutes</taxon>
        <taxon>Selenomonadales</taxon>
        <taxon>Selenomonadaceae</taxon>
        <taxon>Anaerovibrio</taxon>
    </lineage>
</organism>
<protein>
    <submittedName>
        <fullName evidence="1">Uncharacterized protein</fullName>
    </submittedName>
</protein>
<proteinExistence type="predicted"/>
<sequence>MSDWWKNGLLVAAGGVAGLALAAWLESEDKSDYWDYDEEVERAKVKALKSDGMKILVEKVKSEAEWAMEECATDEEREAVYAEVEETVKKLQAKLAKHGEKIIESLKAQATEAQMTDEEESGFMENGQEKAVRNFKSKMEDLTKSLDETLASIKPETAPTGA</sequence>
<evidence type="ECO:0000313" key="1">
    <source>
        <dbReference type="EMBL" id="MSU09932.1"/>
    </source>
</evidence>
<name>A0A6I2ULR6_9FIRM</name>